<dbReference type="PANTHER" id="PTHR42933:SF1">
    <property type="entry name" value="SITE-SPECIFIC DNA-METHYLTRANSFERASE (ADENINE-SPECIFIC)"/>
    <property type="match status" value="1"/>
</dbReference>
<proteinExistence type="predicted"/>
<evidence type="ECO:0000256" key="2">
    <source>
        <dbReference type="ARBA" id="ARBA00022603"/>
    </source>
</evidence>
<dbReference type="GO" id="GO:0009007">
    <property type="term" value="F:site-specific DNA-methyltransferase (adenine-specific) activity"/>
    <property type="evidence" value="ECO:0007669"/>
    <property type="project" value="UniProtKB-EC"/>
</dbReference>
<feature type="domain" description="DNA methylase adenine-specific" evidence="7">
    <location>
        <begin position="123"/>
        <end position="199"/>
    </location>
</feature>
<gene>
    <name evidence="8" type="ORF">SDC9_90818</name>
</gene>
<name>A0A644ZT31_9ZZZZ</name>
<dbReference type="Pfam" id="PF02384">
    <property type="entry name" value="N6_Mtase"/>
    <property type="match status" value="1"/>
</dbReference>
<evidence type="ECO:0000256" key="6">
    <source>
        <dbReference type="ARBA" id="ARBA00047942"/>
    </source>
</evidence>
<keyword evidence="2" id="KW-0489">Methyltransferase</keyword>
<organism evidence="8">
    <name type="scientific">bioreactor metagenome</name>
    <dbReference type="NCBI Taxonomy" id="1076179"/>
    <lineage>
        <taxon>unclassified sequences</taxon>
        <taxon>metagenomes</taxon>
        <taxon>ecological metagenomes</taxon>
    </lineage>
</organism>
<dbReference type="PANTHER" id="PTHR42933">
    <property type="entry name" value="SLR6095 PROTEIN"/>
    <property type="match status" value="1"/>
</dbReference>
<accession>A0A644ZT31</accession>
<dbReference type="InterPro" id="IPR029063">
    <property type="entry name" value="SAM-dependent_MTases_sf"/>
</dbReference>
<sequence length="199" mass="22719">MNDMDKNLYRLTLQLNDDFKGVIDYEDGLLLDLGLFTIVWLDKTKENYGWILPDIDRFKNIDGMSIDFLQELTRLGQEIEQMNPEFKGIFSELCFYRIGRIPSKTCWSHFQKYIRIVSMAEINGDITGAFLQGVLEMLLKKEGEQFTPDSIRSLMACLVNIQDGASLADPFLGVGSNLIEAHKRILKAGLNPNNIQLYG</sequence>
<dbReference type="GO" id="GO:0003677">
    <property type="term" value="F:DNA binding"/>
    <property type="evidence" value="ECO:0007669"/>
    <property type="project" value="InterPro"/>
</dbReference>
<evidence type="ECO:0000259" key="7">
    <source>
        <dbReference type="Pfam" id="PF02384"/>
    </source>
</evidence>
<evidence type="ECO:0000256" key="4">
    <source>
        <dbReference type="ARBA" id="ARBA00022691"/>
    </source>
</evidence>
<dbReference type="SUPFAM" id="SSF53335">
    <property type="entry name" value="S-adenosyl-L-methionine-dependent methyltransferases"/>
    <property type="match status" value="1"/>
</dbReference>
<dbReference type="GO" id="GO:0009307">
    <property type="term" value="P:DNA restriction-modification system"/>
    <property type="evidence" value="ECO:0007669"/>
    <property type="project" value="UniProtKB-KW"/>
</dbReference>
<reference evidence="8" key="1">
    <citation type="submission" date="2019-08" db="EMBL/GenBank/DDBJ databases">
        <authorList>
            <person name="Kucharzyk K."/>
            <person name="Murdoch R.W."/>
            <person name="Higgins S."/>
            <person name="Loffler F."/>
        </authorList>
    </citation>
    <scope>NUCLEOTIDE SEQUENCE</scope>
</reference>
<keyword evidence="5" id="KW-0680">Restriction system</keyword>
<keyword evidence="4" id="KW-0949">S-adenosyl-L-methionine</keyword>
<keyword evidence="3" id="KW-0808">Transferase</keyword>
<dbReference type="GO" id="GO:0008170">
    <property type="term" value="F:N-methyltransferase activity"/>
    <property type="evidence" value="ECO:0007669"/>
    <property type="project" value="InterPro"/>
</dbReference>
<comment type="caution">
    <text evidence="8">The sequence shown here is derived from an EMBL/GenBank/DDBJ whole genome shotgun (WGS) entry which is preliminary data.</text>
</comment>
<dbReference type="EMBL" id="VSSQ01010365">
    <property type="protein sequence ID" value="MPM44140.1"/>
    <property type="molecule type" value="Genomic_DNA"/>
</dbReference>
<evidence type="ECO:0000313" key="8">
    <source>
        <dbReference type="EMBL" id="MPM44140.1"/>
    </source>
</evidence>
<dbReference type="InterPro" id="IPR003356">
    <property type="entry name" value="DNA_methylase_A-5"/>
</dbReference>
<evidence type="ECO:0000256" key="1">
    <source>
        <dbReference type="ARBA" id="ARBA00011900"/>
    </source>
</evidence>
<evidence type="ECO:0000256" key="3">
    <source>
        <dbReference type="ARBA" id="ARBA00022679"/>
    </source>
</evidence>
<comment type="catalytic activity">
    <reaction evidence="6">
        <text>a 2'-deoxyadenosine in DNA + S-adenosyl-L-methionine = an N(6)-methyl-2'-deoxyadenosine in DNA + S-adenosyl-L-homocysteine + H(+)</text>
        <dbReference type="Rhea" id="RHEA:15197"/>
        <dbReference type="Rhea" id="RHEA-COMP:12418"/>
        <dbReference type="Rhea" id="RHEA-COMP:12419"/>
        <dbReference type="ChEBI" id="CHEBI:15378"/>
        <dbReference type="ChEBI" id="CHEBI:57856"/>
        <dbReference type="ChEBI" id="CHEBI:59789"/>
        <dbReference type="ChEBI" id="CHEBI:90615"/>
        <dbReference type="ChEBI" id="CHEBI:90616"/>
        <dbReference type="EC" id="2.1.1.72"/>
    </reaction>
</comment>
<dbReference type="Gene3D" id="3.40.50.150">
    <property type="entry name" value="Vaccinia Virus protein VP39"/>
    <property type="match status" value="1"/>
</dbReference>
<dbReference type="AlphaFoldDB" id="A0A644ZT31"/>
<dbReference type="GO" id="GO:0032259">
    <property type="term" value="P:methylation"/>
    <property type="evidence" value="ECO:0007669"/>
    <property type="project" value="UniProtKB-KW"/>
</dbReference>
<dbReference type="EC" id="2.1.1.72" evidence="1"/>
<protein>
    <recommendedName>
        <fullName evidence="1">site-specific DNA-methyltransferase (adenine-specific)</fullName>
        <ecNumber evidence="1">2.1.1.72</ecNumber>
    </recommendedName>
</protein>
<evidence type="ECO:0000256" key="5">
    <source>
        <dbReference type="ARBA" id="ARBA00022747"/>
    </source>
</evidence>
<dbReference type="InterPro" id="IPR051537">
    <property type="entry name" value="DNA_Adenine_Mtase"/>
</dbReference>